<dbReference type="Gene3D" id="3.80.10.10">
    <property type="entry name" value="Ribonuclease Inhibitor"/>
    <property type="match status" value="1"/>
</dbReference>
<accession>A0A078AP32</accession>
<dbReference type="InParanoid" id="A0A078AP32"/>
<dbReference type="SMART" id="SM00368">
    <property type="entry name" value="LRR_RI"/>
    <property type="match status" value="5"/>
</dbReference>
<dbReference type="OMA" id="CEEWREM"/>
<dbReference type="EMBL" id="CCKQ01012088">
    <property type="protein sequence ID" value="CDW83691.1"/>
    <property type="molecule type" value="Genomic_DNA"/>
</dbReference>
<evidence type="ECO:0008006" key="3">
    <source>
        <dbReference type="Google" id="ProtNLM"/>
    </source>
</evidence>
<protein>
    <recommendedName>
        <fullName evidence="3">Leucine rich repeat family protein</fullName>
    </recommendedName>
</protein>
<dbReference type="InterPro" id="IPR032675">
    <property type="entry name" value="LRR_dom_sf"/>
</dbReference>
<dbReference type="InterPro" id="IPR001611">
    <property type="entry name" value="Leu-rich_rpt"/>
</dbReference>
<dbReference type="InterPro" id="IPR052394">
    <property type="entry name" value="LRR-containing"/>
</dbReference>
<evidence type="ECO:0000313" key="1">
    <source>
        <dbReference type="EMBL" id="CDW83691.1"/>
    </source>
</evidence>
<keyword evidence="2" id="KW-1185">Reference proteome</keyword>
<name>A0A078AP32_STYLE</name>
<dbReference type="Pfam" id="PF13516">
    <property type="entry name" value="LRR_6"/>
    <property type="match status" value="4"/>
</dbReference>
<evidence type="ECO:0000313" key="2">
    <source>
        <dbReference type="Proteomes" id="UP000039865"/>
    </source>
</evidence>
<dbReference type="SUPFAM" id="SSF52047">
    <property type="entry name" value="RNI-like"/>
    <property type="match status" value="1"/>
</dbReference>
<sequence length="1044" mass="122130">MWAFEKDQKRIENQMKSTKASPLKSRLKQEDLISKIDHIKSELKSKNIPNQKQKVLDSNKIGYQRMGLFSTVLEKREIIKETFNENVYKNDSFDNTQIKLVESSNNITIVEVEDDMDDHQGERGALNFYRTYKDLPRQLQQERGPNSLVDYGATAFLNQVEKLKITPKPFIINREARNHQRGLINLNQYSIGDEYAQAISSSLIKLKPNIINAANNRLSSKGVISIIKQINSLRVEQLDISDNKFDIEAIRELTKSVFMPNSDSNITYLNLSKNKLGDEAIKILCQSLLGYKSLTKLDLSKTEVTNDGAKSIGHLLEHNNELKELVLSWNKIRSQGGLLIAHGLRQNGGLRKLDLSWNSIGSGKEGALGEELGKALNYENLVHLDISHNKISKVDMIMIGEAIHNNHKLFGIHIAGNDGCFLDSQGFIRIQHQNKQPSQVIVTAKRLQKQRTSKEGAYILDDSLDADQMSIRIMNGCWLCEEWREMKFEWIDINRWASRKGHEQNVYIHFEFDDYEGDQMIKERDQKYIIWRMVPPGIHRYFISILKFRLSFVHNQKFIDNLRSFDIKDSKSGETLIVLTPDRLNIANAHPQKDLFDWEKFSTKSIHICTPRNTEKIFKKEMKKKPTPLWHRQDSIFRNFKILSEDTLIECFEFDWNAMCKPRFKENSNIEQIKGVLRKGYPYLQSYSQQKYCYRIEIYRVMSAKYQQGNVFCISYEGFFQLMEKFDLIDNDDLKIEVDKAYKKCAQCSIDSPFVVDGYLVRFQFLEMILRVIIAKYLKCNIFFFLCKPYIEQICETIVESINKFLNDEFLPQSKCDRTMQEWRDKRFWNEQCDNFLQNHYDLFRHIYEKFAGKSQRQGRKFINHQPNTLMNLEDFKQFICQANLLNDMFKEEDIAVCFNQAKLLHVDEIYNDNHIKLTFDEFLEAFARVCDQASHSPMIPIRNPLSGRSDCRSIGSSYNVTQLYSPANSLTFEQTMNQTDREFQYLVCKMDNVVDFLLINTCKNEFRESFVKPWKDFATGLFVVQPKENSHGHHSHQKISQNN</sequence>
<dbReference type="PANTHER" id="PTHR24114:SF2">
    <property type="entry name" value="F-BOX DOMAIN-CONTAINING PROTEIN-RELATED"/>
    <property type="match status" value="1"/>
</dbReference>
<organism evidence="1 2">
    <name type="scientific">Stylonychia lemnae</name>
    <name type="common">Ciliate</name>
    <dbReference type="NCBI Taxonomy" id="5949"/>
    <lineage>
        <taxon>Eukaryota</taxon>
        <taxon>Sar</taxon>
        <taxon>Alveolata</taxon>
        <taxon>Ciliophora</taxon>
        <taxon>Intramacronucleata</taxon>
        <taxon>Spirotrichea</taxon>
        <taxon>Stichotrichia</taxon>
        <taxon>Sporadotrichida</taxon>
        <taxon>Oxytrichidae</taxon>
        <taxon>Stylonychinae</taxon>
        <taxon>Stylonychia</taxon>
    </lineage>
</organism>
<dbReference type="AlphaFoldDB" id="A0A078AP32"/>
<gene>
    <name evidence="1" type="primary">Contig1209.g1309</name>
    <name evidence="1" type="ORF">STYLEM_12739</name>
</gene>
<reference evidence="1 2" key="1">
    <citation type="submission" date="2014-06" db="EMBL/GenBank/DDBJ databases">
        <authorList>
            <person name="Swart Estienne"/>
        </authorList>
    </citation>
    <scope>NUCLEOTIDE SEQUENCE [LARGE SCALE GENOMIC DNA]</scope>
    <source>
        <strain evidence="1 2">130c</strain>
    </source>
</reference>
<dbReference type="PANTHER" id="PTHR24114">
    <property type="entry name" value="LEUCINE RICH REPEAT FAMILY PROTEIN"/>
    <property type="match status" value="1"/>
</dbReference>
<dbReference type="OrthoDB" id="415435at2759"/>
<dbReference type="Proteomes" id="UP000039865">
    <property type="component" value="Unassembled WGS sequence"/>
</dbReference>
<proteinExistence type="predicted"/>